<proteinExistence type="predicted"/>
<gene>
    <name evidence="2" type="ORF">PR048_033143</name>
</gene>
<dbReference type="EMBL" id="JARBHB010000017">
    <property type="protein sequence ID" value="KAJ8865623.1"/>
    <property type="molecule type" value="Genomic_DNA"/>
</dbReference>
<keyword evidence="3" id="KW-1185">Reference proteome</keyword>
<sequence length="366" mass="40077">MGTEDSGEGGSEREVWSEQQWTKVSVDDGSQRSVSSEWRSGFSSDSGREWLAFISLLAERLARSPPTKTNLVQSPAGSPDFRKWESCRTTLVGGISQGSLVSPAPSFRRRPILTPITLIGSQDLAVKRRLNLFTHSLHLTSSHLSSCEENTNSAGLIYVNMVCVPWVGWGDAVGVVVRPIASYQRESDSIPDRVVTCRNRAVRCRRSVGFLADLPFPLPLHSSTAPFLPRFALKLGFSNIEFAREAEGSEAWTYYTAIKTQRATCYSQSSPRPVSVESARPISVQDSFRDASATARASGNSCADGLYITAVILRSSSRLNGGRVLHFTSPRRLLPRTQQMAGVSSAPSFHVLYVGTGEIRHYLASC</sequence>
<accession>A0ABQ9G0D5</accession>
<evidence type="ECO:0000256" key="1">
    <source>
        <dbReference type="SAM" id="MobiDB-lite"/>
    </source>
</evidence>
<organism evidence="2 3">
    <name type="scientific">Dryococelus australis</name>
    <dbReference type="NCBI Taxonomy" id="614101"/>
    <lineage>
        <taxon>Eukaryota</taxon>
        <taxon>Metazoa</taxon>
        <taxon>Ecdysozoa</taxon>
        <taxon>Arthropoda</taxon>
        <taxon>Hexapoda</taxon>
        <taxon>Insecta</taxon>
        <taxon>Pterygota</taxon>
        <taxon>Neoptera</taxon>
        <taxon>Polyneoptera</taxon>
        <taxon>Phasmatodea</taxon>
        <taxon>Verophasmatodea</taxon>
        <taxon>Anareolatae</taxon>
        <taxon>Phasmatidae</taxon>
        <taxon>Eurycanthinae</taxon>
        <taxon>Dryococelus</taxon>
    </lineage>
</organism>
<comment type="caution">
    <text evidence="2">The sequence shown here is derived from an EMBL/GenBank/DDBJ whole genome shotgun (WGS) entry which is preliminary data.</text>
</comment>
<protein>
    <submittedName>
        <fullName evidence="2">Uncharacterized protein</fullName>
    </submittedName>
</protein>
<reference evidence="2 3" key="1">
    <citation type="submission" date="2023-02" db="EMBL/GenBank/DDBJ databases">
        <title>LHISI_Scaffold_Assembly.</title>
        <authorList>
            <person name="Stuart O.P."/>
            <person name="Cleave R."/>
            <person name="Magrath M.J.L."/>
            <person name="Mikheyev A.S."/>
        </authorList>
    </citation>
    <scope>NUCLEOTIDE SEQUENCE [LARGE SCALE GENOMIC DNA]</scope>
    <source>
        <strain evidence="2">Daus_M_001</strain>
        <tissue evidence="2">Leg muscle</tissue>
    </source>
</reference>
<evidence type="ECO:0000313" key="2">
    <source>
        <dbReference type="EMBL" id="KAJ8865623.1"/>
    </source>
</evidence>
<feature type="compositionally biased region" description="Polar residues" evidence="1">
    <location>
        <begin position="31"/>
        <end position="44"/>
    </location>
</feature>
<dbReference type="Proteomes" id="UP001159363">
    <property type="component" value="Chromosome 16"/>
</dbReference>
<name>A0ABQ9G0D5_9NEOP</name>
<evidence type="ECO:0000313" key="3">
    <source>
        <dbReference type="Proteomes" id="UP001159363"/>
    </source>
</evidence>
<feature type="region of interest" description="Disordered" evidence="1">
    <location>
        <begin position="1"/>
        <end position="44"/>
    </location>
</feature>